<feature type="compositionally biased region" description="Gly residues" evidence="6">
    <location>
        <begin position="404"/>
        <end position="416"/>
    </location>
</feature>
<name>A0A2P8DH81_9ACTN</name>
<proteinExistence type="predicted"/>
<reference evidence="8 9" key="1">
    <citation type="submission" date="2018-03" db="EMBL/GenBank/DDBJ databases">
        <title>Genomic Encyclopedia of Archaeal and Bacterial Type Strains, Phase II (KMG-II): from individual species to whole genera.</title>
        <authorList>
            <person name="Goeker M."/>
        </authorList>
    </citation>
    <scope>NUCLEOTIDE SEQUENCE [LARGE SCALE GENOMIC DNA]</scope>
    <source>
        <strain evidence="8 9">DSM 45312</strain>
    </source>
</reference>
<sequence length="457" mass="48608">MGRNTAERGADRSAPADTGWWARVGQWLVRARGSDGHERHTLLLVLKSAVAATIAWFVADTLIQAQSPAFAPFSAVLMVQVTVYQSVVQSLRYVLAVAVGVGLQAVLGFMAGPDLLTFAMVALAALTLARWRRLGAQGSQVATAAFFAFSTFITTTTTVDRLAALGQIVVLVLVGCAIGVLVNLLLFPPMRYRSAEYGVRSLAHSLCDLLGDMAGALRGSELEEERTDQWHYRATRMGPLVARARSSVETASESVYYNPRQLLSRGRTRPTFSGYEAVVDALARMSAQLESVTRTLAQQRAEFAERAGSGDGGFLRRYGDLLAAIGDTVRLLSAIDADRLGEQTAELDDRVREAGSSLDRLTEDGSVPGGDGHTRTYGVLIVDATRLMDETRYTCEVLRESVEGSGGRAGDGGNGSGRPAERDGGQWDAGSGRGNGHGRSAAGRDGGHRGAAGGEND</sequence>
<keyword evidence="5 7" id="KW-0472">Membrane</keyword>
<dbReference type="Proteomes" id="UP000240542">
    <property type="component" value="Unassembled WGS sequence"/>
</dbReference>
<organism evidence="8 9">
    <name type="scientific">Murinocardiopsis flavida</name>
    <dbReference type="NCBI Taxonomy" id="645275"/>
    <lineage>
        <taxon>Bacteria</taxon>
        <taxon>Bacillati</taxon>
        <taxon>Actinomycetota</taxon>
        <taxon>Actinomycetes</taxon>
        <taxon>Streptosporangiales</taxon>
        <taxon>Nocardiopsidaceae</taxon>
        <taxon>Murinocardiopsis</taxon>
    </lineage>
</organism>
<dbReference type="InterPro" id="IPR010343">
    <property type="entry name" value="ArAE_1"/>
</dbReference>
<feature type="transmembrane region" description="Helical" evidence="7">
    <location>
        <begin position="115"/>
        <end position="131"/>
    </location>
</feature>
<feature type="region of interest" description="Disordered" evidence="6">
    <location>
        <begin position="350"/>
        <end position="375"/>
    </location>
</feature>
<evidence type="ECO:0000256" key="5">
    <source>
        <dbReference type="ARBA" id="ARBA00023136"/>
    </source>
</evidence>
<evidence type="ECO:0000256" key="4">
    <source>
        <dbReference type="ARBA" id="ARBA00022989"/>
    </source>
</evidence>
<comment type="subcellular location">
    <subcellularLocation>
        <location evidence="1">Cell membrane</location>
        <topology evidence="1">Multi-pass membrane protein</topology>
    </subcellularLocation>
</comment>
<feature type="transmembrane region" description="Helical" evidence="7">
    <location>
        <begin position="165"/>
        <end position="187"/>
    </location>
</feature>
<comment type="caution">
    <text evidence="8">The sequence shown here is derived from an EMBL/GenBank/DDBJ whole genome shotgun (WGS) entry which is preliminary data.</text>
</comment>
<keyword evidence="2" id="KW-1003">Cell membrane</keyword>
<dbReference type="AlphaFoldDB" id="A0A2P8DH81"/>
<evidence type="ECO:0000256" key="2">
    <source>
        <dbReference type="ARBA" id="ARBA00022475"/>
    </source>
</evidence>
<feature type="region of interest" description="Disordered" evidence="6">
    <location>
        <begin position="403"/>
        <end position="457"/>
    </location>
</feature>
<evidence type="ECO:0000256" key="7">
    <source>
        <dbReference type="SAM" id="Phobius"/>
    </source>
</evidence>
<dbReference type="RefSeq" id="WP_211301342.1">
    <property type="nucleotide sequence ID" value="NZ_PYGA01000011.1"/>
</dbReference>
<feature type="transmembrane region" description="Helical" evidence="7">
    <location>
        <begin position="138"/>
        <end position="159"/>
    </location>
</feature>
<dbReference type="EMBL" id="PYGA01000011">
    <property type="protein sequence ID" value="PSK96574.1"/>
    <property type="molecule type" value="Genomic_DNA"/>
</dbReference>
<gene>
    <name evidence="8" type="ORF">CLV63_111169</name>
</gene>
<evidence type="ECO:0000256" key="3">
    <source>
        <dbReference type="ARBA" id="ARBA00022692"/>
    </source>
</evidence>
<protein>
    <submittedName>
        <fullName evidence="8">Aromatic acid exporter family member 1</fullName>
    </submittedName>
</protein>
<keyword evidence="4 7" id="KW-1133">Transmembrane helix</keyword>
<evidence type="ECO:0000313" key="8">
    <source>
        <dbReference type="EMBL" id="PSK96574.1"/>
    </source>
</evidence>
<evidence type="ECO:0000313" key="9">
    <source>
        <dbReference type="Proteomes" id="UP000240542"/>
    </source>
</evidence>
<feature type="transmembrane region" description="Helical" evidence="7">
    <location>
        <begin position="40"/>
        <end position="59"/>
    </location>
</feature>
<keyword evidence="9" id="KW-1185">Reference proteome</keyword>
<evidence type="ECO:0000256" key="6">
    <source>
        <dbReference type="SAM" id="MobiDB-lite"/>
    </source>
</evidence>
<accession>A0A2P8DH81</accession>
<keyword evidence="3 7" id="KW-0812">Transmembrane</keyword>
<dbReference type="Pfam" id="PF06081">
    <property type="entry name" value="ArAE_1"/>
    <property type="match status" value="1"/>
</dbReference>
<evidence type="ECO:0000256" key="1">
    <source>
        <dbReference type="ARBA" id="ARBA00004651"/>
    </source>
</evidence>
<dbReference type="GO" id="GO:0005886">
    <property type="term" value="C:plasma membrane"/>
    <property type="evidence" value="ECO:0007669"/>
    <property type="project" value="UniProtKB-SubCell"/>
</dbReference>